<dbReference type="SUPFAM" id="SSF53335">
    <property type="entry name" value="S-adenosyl-L-methionine-dependent methyltransferases"/>
    <property type="match status" value="1"/>
</dbReference>
<dbReference type="Proteomes" id="UP000198356">
    <property type="component" value="Unassembled WGS sequence"/>
</dbReference>
<organism evidence="2 3">
    <name type="scientific">Granulicella rosea</name>
    <dbReference type="NCBI Taxonomy" id="474952"/>
    <lineage>
        <taxon>Bacteria</taxon>
        <taxon>Pseudomonadati</taxon>
        <taxon>Acidobacteriota</taxon>
        <taxon>Terriglobia</taxon>
        <taxon>Terriglobales</taxon>
        <taxon>Acidobacteriaceae</taxon>
        <taxon>Granulicella</taxon>
    </lineage>
</organism>
<reference evidence="2 3" key="1">
    <citation type="submission" date="2017-06" db="EMBL/GenBank/DDBJ databases">
        <authorList>
            <person name="Kim H.J."/>
            <person name="Triplett B.A."/>
        </authorList>
    </citation>
    <scope>NUCLEOTIDE SEQUENCE [LARGE SCALE GENOMIC DNA]</scope>
    <source>
        <strain evidence="2 3">DSM 18704</strain>
    </source>
</reference>
<evidence type="ECO:0000259" key="1">
    <source>
        <dbReference type="Pfam" id="PF08242"/>
    </source>
</evidence>
<dbReference type="InterPro" id="IPR029063">
    <property type="entry name" value="SAM-dependent_MTases_sf"/>
</dbReference>
<dbReference type="GO" id="GO:0008168">
    <property type="term" value="F:methyltransferase activity"/>
    <property type="evidence" value="ECO:0007669"/>
    <property type="project" value="UniProtKB-KW"/>
</dbReference>
<gene>
    <name evidence="2" type="ORF">SAMN05421770_10641</name>
</gene>
<dbReference type="EMBL" id="FZOU01000006">
    <property type="protein sequence ID" value="SNT24352.1"/>
    <property type="molecule type" value="Genomic_DNA"/>
</dbReference>
<name>A0A239L2Y8_9BACT</name>
<dbReference type="CDD" id="cd02440">
    <property type="entry name" value="AdoMet_MTases"/>
    <property type="match status" value="1"/>
</dbReference>
<keyword evidence="2" id="KW-0489">Methyltransferase</keyword>
<dbReference type="Pfam" id="PF08242">
    <property type="entry name" value="Methyltransf_12"/>
    <property type="match status" value="1"/>
</dbReference>
<dbReference type="GO" id="GO:0032259">
    <property type="term" value="P:methylation"/>
    <property type="evidence" value="ECO:0007669"/>
    <property type="project" value="UniProtKB-KW"/>
</dbReference>
<dbReference type="RefSeq" id="WP_089409388.1">
    <property type="nucleotide sequence ID" value="NZ_FZOU01000006.1"/>
</dbReference>
<evidence type="ECO:0000313" key="2">
    <source>
        <dbReference type="EMBL" id="SNT24352.1"/>
    </source>
</evidence>
<evidence type="ECO:0000313" key="3">
    <source>
        <dbReference type="Proteomes" id="UP000198356"/>
    </source>
</evidence>
<keyword evidence="3" id="KW-1185">Reference proteome</keyword>
<feature type="domain" description="Methyltransferase type 12" evidence="1">
    <location>
        <begin position="42"/>
        <end position="137"/>
    </location>
</feature>
<dbReference type="InterPro" id="IPR013217">
    <property type="entry name" value="Methyltransf_12"/>
</dbReference>
<dbReference type="AlphaFoldDB" id="A0A239L2Y8"/>
<protein>
    <submittedName>
        <fullName evidence="2">Methyltransferase domain-containing protein</fullName>
    </submittedName>
</protein>
<dbReference type="Gene3D" id="3.40.50.150">
    <property type="entry name" value="Vaccinia Virus protein VP39"/>
    <property type="match status" value="1"/>
</dbReference>
<keyword evidence="2" id="KW-0808">Transferase</keyword>
<accession>A0A239L2Y8</accession>
<sequence>MSVNFDPVAKPYRTLERLTLGRALERTREHYLPRLTHARKVLAVGDGDGRFLAKLLRQNSQLEADAVDTSAKMLAQLRFRCRSDENRLHLFRQDALTFQPKTQYDLIATHFFLDCLTQPQVEQLTATLVPSLNEGGLWLVSDFRIPPAGPMRWPARLLVRGLYLAFRILTGLRVTQLPAHERALASAGLTRVAQRLFLGGLLTTELWQRSCQRCPSS</sequence>
<proteinExistence type="predicted"/>
<dbReference type="OrthoDB" id="117239at2"/>